<dbReference type="Pfam" id="PF00109">
    <property type="entry name" value="ketoacyl-synt"/>
    <property type="match status" value="1"/>
</dbReference>
<dbReference type="InterPro" id="IPR020841">
    <property type="entry name" value="PKS_Beta-ketoAc_synthase_dom"/>
</dbReference>
<dbReference type="GO" id="GO:0006633">
    <property type="term" value="P:fatty acid biosynthetic process"/>
    <property type="evidence" value="ECO:0007669"/>
    <property type="project" value="InterPro"/>
</dbReference>
<dbReference type="Gene3D" id="3.30.70.3290">
    <property type="match status" value="1"/>
</dbReference>
<proteinExistence type="predicted"/>
<dbReference type="InterPro" id="IPR010080">
    <property type="entry name" value="Thioester_reductase-like_dom"/>
</dbReference>
<dbReference type="CDD" id="cd00833">
    <property type="entry name" value="PKS"/>
    <property type="match status" value="1"/>
</dbReference>
<evidence type="ECO:0000256" key="2">
    <source>
        <dbReference type="ARBA" id="ARBA00022553"/>
    </source>
</evidence>
<dbReference type="Gene3D" id="3.40.50.720">
    <property type="entry name" value="NAD(P)-binding Rossmann-like Domain"/>
    <property type="match status" value="1"/>
</dbReference>
<dbReference type="SUPFAM" id="SSF55048">
    <property type="entry name" value="Probable ACP-binding domain of malonyl-CoA ACP transacylase"/>
    <property type="match status" value="1"/>
</dbReference>
<dbReference type="PANTHER" id="PTHR43775:SF51">
    <property type="entry name" value="INACTIVE PHENOLPHTHIOCEROL SYNTHESIS POLYKETIDE SYNTHASE TYPE I PKS1-RELATED"/>
    <property type="match status" value="1"/>
</dbReference>
<dbReference type="Pfam" id="PF02801">
    <property type="entry name" value="Ketoacyl-synt_C"/>
    <property type="match status" value="1"/>
</dbReference>
<name>A0A1H3B281_9BACL</name>
<dbReference type="Gene3D" id="3.30.70.250">
    <property type="entry name" value="Malonyl-CoA ACP transacylase, ACP-binding"/>
    <property type="match status" value="1"/>
</dbReference>
<dbReference type="InterPro" id="IPR001227">
    <property type="entry name" value="Ac_transferase_dom_sf"/>
</dbReference>
<dbReference type="STRING" id="1048340.SAMN05444487_1155"/>
<dbReference type="SMART" id="SM00827">
    <property type="entry name" value="PKS_AT"/>
    <property type="match status" value="1"/>
</dbReference>
<dbReference type="InterPro" id="IPR020806">
    <property type="entry name" value="PKS_PP-bd"/>
</dbReference>
<keyword evidence="5" id="KW-0443">Lipid metabolism</keyword>
<accession>A0A1H3B281</accession>
<keyword evidence="6" id="KW-0511">Multifunctional enzyme</keyword>
<dbReference type="InterPro" id="IPR014043">
    <property type="entry name" value="Acyl_transferase_dom"/>
</dbReference>
<dbReference type="SUPFAM" id="SSF53901">
    <property type="entry name" value="Thiolase-like"/>
    <property type="match status" value="1"/>
</dbReference>
<dbReference type="Proteomes" id="UP000198534">
    <property type="component" value="Unassembled WGS sequence"/>
</dbReference>
<dbReference type="Gene3D" id="3.40.47.10">
    <property type="match status" value="1"/>
</dbReference>
<dbReference type="SUPFAM" id="SSF47336">
    <property type="entry name" value="ACP-like"/>
    <property type="match status" value="1"/>
</dbReference>
<dbReference type="CDD" id="cd05235">
    <property type="entry name" value="SDR_e1"/>
    <property type="match status" value="1"/>
</dbReference>
<dbReference type="InterPro" id="IPR014030">
    <property type="entry name" value="Ketoacyl_synth_N"/>
</dbReference>
<dbReference type="PANTHER" id="PTHR43775">
    <property type="entry name" value="FATTY ACID SYNTHASE"/>
    <property type="match status" value="1"/>
</dbReference>
<feature type="domain" description="Carrier" evidence="7">
    <location>
        <begin position="914"/>
        <end position="990"/>
    </location>
</feature>
<dbReference type="InterPro" id="IPR009081">
    <property type="entry name" value="PP-bd_ACP"/>
</dbReference>
<dbReference type="SMART" id="SM00823">
    <property type="entry name" value="PKS_PP"/>
    <property type="match status" value="1"/>
</dbReference>
<evidence type="ECO:0000256" key="3">
    <source>
        <dbReference type="ARBA" id="ARBA00022679"/>
    </source>
</evidence>
<gene>
    <name evidence="9" type="ORF">SAMN05444487_1155</name>
</gene>
<dbReference type="InterPro" id="IPR013120">
    <property type="entry name" value="FAR_NAD-bd"/>
</dbReference>
<dbReference type="PROSITE" id="PS52004">
    <property type="entry name" value="KS3_2"/>
    <property type="match status" value="1"/>
</dbReference>
<dbReference type="RefSeq" id="WP_091742049.1">
    <property type="nucleotide sequence ID" value="NZ_FNNQ01000015.1"/>
</dbReference>
<organism evidence="9 10">
    <name type="scientific">Marininema mesophilum</name>
    <dbReference type="NCBI Taxonomy" id="1048340"/>
    <lineage>
        <taxon>Bacteria</taxon>
        <taxon>Bacillati</taxon>
        <taxon>Bacillota</taxon>
        <taxon>Bacilli</taxon>
        <taxon>Bacillales</taxon>
        <taxon>Thermoactinomycetaceae</taxon>
        <taxon>Marininema</taxon>
    </lineage>
</organism>
<dbReference type="GO" id="GO:0004312">
    <property type="term" value="F:fatty acid synthase activity"/>
    <property type="evidence" value="ECO:0007669"/>
    <property type="project" value="TreeGrafter"/>
</dbReference>
<dbReference type="Pfam" id="PF07993">
    <property type="entry name" value="NAD_binding_4"/>
    <property type="match status" value="1"/>
</dbReference>
<dbReference type="InterPro" id="IPR014031">
    <property type="entry name" value="Ketoacyl_synth_C"/>
</dbReference>
<dbReference type="OrthoDB" id="9765680at2"/>
<dbReference type="PROSITE" id="PS00606">
    <property type="entry name" value="KS3_1"/>
    <property type="match status" value="1"/>
</dbReference>
<dbReference type="Pfam" id="PF22621">
    <property type="entry name" value="CurL-like_PKS_C"/>
    <property type="match status" value="1"/>
</dbReference>
<keyword evidence="3" id="KW-0808">Transferase</keyword>
<dbReference type="PROSITE" id="PS00012">
    <property type="entry name" value="PHOSPHOPANTETHEINE"/>
    <property type="match status" value="1"/>
</dbReference>
<dbReference type="Pfam" id="PF00550">
    <property type="entry name" value="PP-binding"/>
    <property type="match status" value="1"/>
</dbReference>
<evidence type="ECO:0000256" key="1">
    <source>
        <dbReference type="ARBA" id="ARBA00022450"/>
    </source>
</evidence>
<dbReference type="SUPFAM" id="SSF51735">
    <property type="entry name" value="NAD(P)-binding Rossmann-fold domains"/>
    <property type="match status" value="1"/>
</dbReference>
<dbReference type="InterPro" id="IPR016039">
    <property type="entry name" value="Thiolase-like"/>
</dbReference>
<evidence type="ECO:0000256" key="6">
    <source>
        <dbReference type="ARBA" id="ARBA00023268"/>
    </source>
</evidence>
<dbReference type="InterPro" id="IPR006162">
    <property type="entry name" value="Ppantetheine_attach_site"/>
</dbReference>
<dbReference type="SMART" id="SM00825">
    <property type="entry name" value="PKS_KS"/>
    <property type="match status" value="1"/>
</dbReference>
<evidence type="ECO:0000259" key="7">
    <source>
        <dbReference type="PROSITE" id="PS50075"/>
    </source>
</evidence>
<dbReference type="InterPro" id="IPR036291">
    <property type="entry name" value="NAD(P)-bd_dom_sf"/>
</dbReference>
<evidence type="ECO:0000256" key="5">
    <source>
        <dbReference type="ARBA" id="ARBA00023098"/>
    </source>
</evidence>
<dbReference type="GO" id="GO:0004315">
    <property type="term" value="F:3-oxoacyl-[acyl-carrier-protein] synthase activity"/>
    <property type="evidence" value="ECO:0007669"/>
    <property type="project" value="InterPro"/>
</dbReference>
<evidence type="ECO:0000259" key="8">
    <source>
        <dbReference type="PROSITE" id="PS52004"/>
    </source>
</evidence>
<feature type="domain" description="Ketosynthase family 3 (KS3)" evidence="8">
    <location>
        <begin position="7"/>
        <end position="428"/>
    </location>
</feature>
<dbReference type="InterPro" id="IPR050091">
    <property type="entry name" value="PKS_NRPS_Biosynth_Enz"/>
</dbReference>
<evidence type="ECO:0000256" key="4">
    <source>
        <dbReference type="ARBA" id="ARBA00022832"/>
    </source>
</evidence>
<dbReference type="Pfam" id="PF00698">
    <property type="entry name" value="Acyl_transf_1"/>
    <property type="match status" value="1"/>
</dbReference>
<keyword evidence="10" id="KW-1185">Reference proteome</keyword>
<dbReference type="InterPro" id="IPR016036">
    <property type="entry name" value="Malonyl_transacylase_ACP-bd"/>
</dbReference>
<keyword evidence="4" id="KW-0276">Fatty acid metabolism</keyword>
<dbReference type="SUPFAM" id="SSF52151">
    <property type="entry name" value="FabD/lysophospholipase-like"/>
    <property type="match status" value="1"/>
</dbReference>
<sequence>MTSTSNGLEIAIVGMACRFPGGSHIDAFWENLKNGVESVTHFSDEELRDAGIDWETIRHPEYVKAGGAIAGTEWFDHHLFGYSPREAEVMDPQVKVLHECAWEALEHSGYATDEMEELVGVYIGSGTNLYWMNTVFQHAGDFMREALLLNSSQFFSTRLSHQLNLKGPSYTVQTACSSSLVAVHLAAQALLSGDCDMALAGGVSITLPEKRGYFYQEGMIMSPDGHCRPFDAGAKGTVNGNGAGVVVLKRLEDAIAAGDNIYAVVKGTAINNDGADKISFTAPSVDGQAEAIRAAHQMAEVEPESISYVETHGTGTVLGDPIEVEGLKVAFHTNKRNYCALGSVKANIGHLDNAAGIAGFIKTALSLKHRLIPSSINFEQPNEKIDFANSPFYVNTQLQEWRPSSSPLRAGVSSFGIGGTNAHAILEEAPDRGESDPGRSDHVLALSAQSKKSLDEQGKRLLTYLEQHPDVNIADIAYTLLIGRKKCRYNRTWVVSDSKEAKEQLSANQLTKSSPITVAGKSSQPITFLFPGQGSQYPNMGRDLYREEKVFREEVDRCCAILQRVRGDDFKEILFPTRTEVSEQDHIHQTMNTQPAVFIFEYALAKTLMSWGIRPDRFIGHSVGEYVAACLSGVLSLENALRFISTRAELMQGVAPGSMVSVMAPKDNILPRLKGNLSLAVENAPSLCVVAGPDKEMEELLDSFAQEEIQYKKLITSHAFHSAMMEPILHAFREKAKTMDFHEPKIPYISNVTGTWITSADATDPEYWVTHLRQTVQFSQGVKELLKDTNQILLEVGPGRGLSTLVRQHLPKPSTHLVATTVPTSKEKGSDYRFLLQNIAKLHASGVKVDWMQFFSGERRFRIPLPTYPFDRQLFRIQPQRDGVSDRRLESTIPLPQKESTALNSGFEEEIEGPPLTATEQKIMAAYREVTGVQHIKREDDFFDLGGSSLTAVNVVARLQKEFHLSINDLFEYPRPLDLAEQIQVRSDGQRVNKNKLKTYLHALRERIGREREAQLNFGEVARLYNKKKQVYQEKDLTHRVTYSDILLTGSTGYLGSYLLRDLLHHTESCLHLIVRSDEQGKAEERVKEKLAETFGSRLLEKEKERIFVYCGDLTKADLGLDTSVYQRLSETIQCVMHAAANVSHYGKYEESYVANSLATQHLIDFASVGRSKDFNHISTLAVASGQIDGEHDLMYTEFDHDLGQVIDNPYPKTKLDAEKMLMEARGKGLKVNIFRVGNIAFDSTSGKFQKNIKQNAIYSIIQSYVKIGWIPEMERDLDFSCIDDVSQAIISLFDKEEILNETHHICNPEFISLSELLTYPSLMLEMKKVAIDEFIDYVFDEKRIQRYESDIYNIQVHSIGDEIPAVEELKNHTLFHIRSEITMLLLEKMSFQWNPIDEPAAQKMIQHCRDVNLFEMERVHR</sequence>
<reference evidence="9 10" key="1">
    <citation type="submission" date="2016-10" db="EMBL/GenBank/DDBJ databases">
        <authorList>
            <person name="de Groot N.N."/>
        </authorList>
    </citation>
    <scope>NUCLEOTIDE SEQUENCE [LARGE SCALE GENOMIC DNA]</scope>
    <source>
        <strain evidence="9 10">DSM 45610</strain>
    </source>
</reference>
<evidence type="ECO:0000313" key="10">
    <source>
        <dbReference type="Proteomes" id="UP000198534"/>
    </source>
</evidence>
<evidence type="ECO:0000313" key="9">
    <source>
        <dbReference type="EMBL" id="SDX35788.1"/>
    </source>
</evidence>
<dbReference type="PROSITE" id="PS50075">
    <property type="entry name" value="CARRIER"/>
    <property type="match status" value="1"/>
</dbReference>
<dbReference type="Gene3D" id="3.40.366.10">
    <property type="entry name" value="Malonyl-Coenzyme A Acyl Carrier Protein, domain 2"/>
    <property type="match status" value="1"/>
</dbReference>
<dbReference type="EMBL" id="FNNQ01000015">
    <property type="protein sequence ID" value="SDX35788.1"/>
    <property type="molecule type" value="Genomic_DNA"/>
</dbReference>
<dbReference type="GO" id="GO:0031177">
    <property type="term" value="F:phosphopantetheine binding"/>
    <property type="evidence" value="ECO:0007669"/>
    <property type="project" value="InterPro"/>
</dbReference>
<dbReference type="InterPro" id="IPR036736">
    <property type="entry name" value="ACP-like_sf"/>
</dbReference>
<dbReference type="InterPro" id="IPR018201">
    <property type="entry name" value="Ketoacyl_synth_AS"/>
</dbReference>
<keyword evidence="2" id="KW-0597">Phosphoprotein</keyword>
<dbReference type="InterPro" id="IPR016035">
    <property type="entry name" value="Acyl_Trfase/lysoPLipase"/>
</dbReference>
<dbReference type="Gene3D" id="1.10.1200.10">
    <property type="entry name" value="ACP-like"/>
    <property type="match status" value="1"/>
</dbReference>
<dbReference type="FunFam" id="3.40.47.10:FF:000042">
    <property type="entry name" value="Polyketide synthase Pks13"/>
    <property type="match status" value="1"/>
</dbReference>
<protein>
    <submittedName>
        <fullName evidence="9">Thioester reductase domain-containing protein</fullName>
    </submittedName>
</protein>
<keyword evidence="1" id="KW-0596">Phosphopantetheine</keyword>